<dbReference type="Gene3D" id="3.40.50.300">
    <property type="entry name" value="P-loop containing nucleotide triphosphate hydrolases"/>
    <property type="match status" value="2"/>
</dbReference>
<dbReference type="InterPro" id="IPR050534">
    <property type="entry name" value="Coronavir_polyprotein_1ab"/>
</dbReference>
<evidence type="ECO:0000313" key="4">
    <source>
        <dbReference type="Proteomes" id="UP000319383"/>
    </source>
</evidence>
<dbReference type="KEGG" id="sdyn:Mal52_37140"/>
<dbReference type="SUPFAM" id="SSF55464">
    <property type="entry name" value="Origin of replication-binding domain, RBD-like"/>
    <property type="match status" value="1"/>
</dbReference>
<evidence type="ECO:0000313" key="3">
    <source>
        <dbReference type="EMBL" id="QDU45223.1"/>
    </source>
</evidence>
<name>A0A517ZS07_9PLAN</name>
<dbReference type="SMART" id="SM00382">
    <property type="entry name" value="AAA"/>
    <property type="match status" value="1"/>
</dbReference>
<protein>
    <submittedName>
        <fullName evidence="3">Multifunctional conjugation protein TraI</fullName>
    </submittedName>
</protein>
<dbReference type="NCBIfam" id="NF041492">
    <property type="entry name" value="MobF"/>
    <property type="match status" value="1"/>
</dbReference>
<feature type="domain" description="AAA+ ATPase" evidence="2">
    <location>
        <begin position="422"/>
        <end position="550"/>
    </location>
</feature>
<dbReference type="InterPro" id="IPR027417">
    <property type="entry name" value="P-loop_NTPase"/>
</dbReference>
<dbReference type="InterPro" id="IPR003593">
    <property type="entry name" value="AAA+_ATPase"/>
</dbReference>
<gene>
    <name evidence="3" type="primary">traI</name>
    <name evidence="3" type="ORF">Mal52_37140</name>
</gene>
<dbReference type="Pfam" id="PF08751">
    <property type="entry name" value="TrwC"/>
    <property type="match status" value="1"/>
</dbReference>
<evidence type="ECO:0000259" key="2">
    <source>
        <dbReference type="SMART" id="SM00382"/>
    </source>
</evidence>
<dbReference type="AlphaFoldDB" id="A0A517ZS07"/>
<evidence type="ECO:0000256" key="1">
    <source>
        <dbReference type="SAM" id="MobiDB-lite"/>
    </source>
</evidence>
<organism evidence="3 4">
    <name type="scientific">Symmachiella dynata</name>
    <dbReference type="NCBI Taxonomy" id="2527995"/>
    <lineage>
        <taxon>Bacteria</taxon>
        <taxon>Pseudomonadati</taxon>
        <taxon>Planctomycetota</taxon>
        <taxon>Planctomycetia</taxon>
        <taxon>Planctomycetales</taxon>
        <taxon>Planctomycetaceae</taxon>
        <taxon>Symmachiella</taxon>
    </lineage>
</organism>
<feature type="region of interest" description="Disordered" evidence="1">
    <location>
        <begin position="855"/>
        <end position="877"/>
    </location>
</feature>
<dbReference type="InterPro" id="IPR027785">
    <property type="entry name" value="UvrD-like_helicase_C"/>
</dbReference>
<dbReference type="PANTHER" id="PTHR43788">
    <property type="entry name" value="DNA2/NAM7 HELICASE FAMILY MEMBER"/>
    <property type="match status" value="1"/>
</dbReference>
<sequence>MLRITQSTGVDRAKSYYSTADYYLDGEQELPGRWRGKGARRLGLAGEVDRFDWEALCENRDPRTGRQLTLRQNADRTVGYDFNFHVPKSLSLLYGMSRDERLLDAFRDAVDGTMHDMEAEMQTRVRKQGKNENKRTGNMTWGEFIHFTSRPVDGVPDPHLHAHCFVFNVTHDKEEQAWKAGQFRGLKQDAPYFEAVFHSRLASRLSDLGLPVTRSKHGWELAEVTPELVQKFSRRTALIEEQAQKLGIDNPETKSHLGARTRERKQQNLTLGDLQGTWRERMTDQEWNSLDALEKRIGTAAEPQDGNAAVRAVEHALSHEFERKSVVPERKVLATALTHSVGQATVEQVLDRAKRSELIVGERQGRRMASTLDVLAEEKQVIEFARRGRGTCAPFVRKLETFKREWLNADQQRAVRHVVESRDRVMVIRGAAGVGKTTLLKEAVETIEGAGTKVYAFAPSADASRGVLRSEGFDAETVARLLVDEQLQSKVAGQMILIDEAGLLGMKTMRQVFQLAEKLDSRVLLSGDWRQHGSVERGAALRVLEEEAGLVPAEVKEIQRQCGSYKAAVKALSEGNAAVGLDRLDDLGWVHEIADDQRDRQLAVDYVASVLKGKTALVVSPTHAEGDRITSEIRRSLKAEGTIGTDERTFEVLQNSYLTEAERGDGVNYRAGDVLQFHQNAKGFRRGERVTADDIENLPFDQANRFQVFQARTLALAQGDKIRITHNGQTADGKHKLNNGAVYEVRGFDDQGNILLNNGWTVGKNFGHFTHGYVVTSHSSQGKTVDRVFVGQSSQSFPASSREQFYVSASRARERVTIYTDDKQALRDAINHGDERLSATEFVNGAVQRQSTMLREREHENIHESQPREREEMQYVR</sequence>
<keyword evidence="4" id="KW-1185">Reference proteome</keyword>
<accession>A0A517ZS07</accession>
<dbReference type="InterPro" id="IPR014059">
    <property type="entry name" value="TraI/TrwC_relax"/>
</dbReference>
<dbReference type="InterPro" id="IPR014862">
    <property type="entry name" value="TrwC"/>
</dbReference>
<dbReference type="NCBIfam" id="TIGR02686">
    <property type="entry name" value="relax_trwC"/>
    <property type="match status" value="1"/>
</dbReference>
<reference evidence="3 4" key="1">
    <citation type="submission" date="2019-02" db="EMBL/GenBank/DDBJ databases">
        <title>Deep-cultivation of Planctomycetes and their phenomic and genomic characterization uncovers novel biology.</title>
        <authorList>
            <person name="Wiegand S."/>
            <person name="Jogler M."/>
            <person name="Boedeker C."/>
            <person name="Pinto D."/>
            <person name="Vollmers J."/>
            <person name="Rivas-Marin E."/>
            <person name="Kohn T."/>
            <person name="Peeters S.H."/>
            <person name="Heuer A."/>
            <person name="Rast P."/>
            <person name="Oberbeckmann S."/>
            <person name="Bunk B."/>
            <person name="Jeske O."/>
            <person name="Meyerdierks A."/>
            <person name="Storesund J.E."/>
            <person name="Kallscheuer N."/>
            <person name="Luecker S."/>
            <person name="Lage O.M."/>
            <person name="Pohl T."/>
            <person name="Merkel B.J."/>
            <person name="Hornburger P."/>
            <person name="Mueller R.-W."/>
            <person name="Bruemmer F."/>
            <person name="Labrenz M."/>
            <person name="Spormann A.M."/>
            <person name="Op den Camp H."/>
            <person name="Overmann J."/>
            <person name="Amann R."/>
            <person name="Jetten M.S.M."/>
            <person name="Mascher T."/>
            <person name="Medema M.H."/>
            <person name="Devos D.P."/>
            <person name="Kaster A.-K."/>
            <person name="Ovreas L."/>
            <person name="Rohde M."/>
            <person name="Galperin M.Y."/>
            <person name="Jogler C."/>
        </authorList>
    </citation>
    <scope>NUCLEOTIDE SEQUENCE [LARGE SCALE GENOMIC DNA]</scope>
    <source>
        <strain evidence="3 4">Mal52</strain>
    </source>
</reference>
<dbReference type="EMBL" id="CP036276">
    <property type="protein sequence ID" value="QDU45223.1"/>
    <property type="molecule type" value="Genomic_DNA"/>
</dbReference>
<dbReference type="CDD" id="cd18809">
    <property type="entry name" value="SF1_C_RecD"/>
    <property type="match status" value="1"/>
</dbReference>
<dbReference type="Pfam" id="PF13604">
    <property type="entry name" value="AAA_30"/>
    <property type="match status" value="1"/>
</dbReference>
<proteinExistence type="predicted"/>
<dbReference type="SUPFAM" id="SSF52540">
    <property type="entry name" value="P-loop containing nucleoside triphosphate hydrolases"/>
    <property type="match status" value="2"/>
</dbReference>
<dbReference type="Pfam" id="PF13538">
    <property type="entry name" value="UvrD_C_2"/>
    <property type="match status" value="1"/>
</dbReference>
<dbReference type="Proteomes" id="UP000319383">
    <property type="component" value="Chromosome"/>
</dbReference>
<dbReference type="RefSeq" id="WP_145377624.1">
    <property type="nucleotide sequence ID" value="NZ_CP036276.1"/>
</dbReference>